<protein>
    <submittedName>
        <fullName evidence="1">Uncharacterized protein</fullName>
    </submittedName>
</protein>
<dbReference type="AlphaFoldDB" id="A0AA36NNY4"/>
<accession>A0AA36NNY4</accession>
<evidence type="ECO:0000313" key="1">
    <source>
        <dbReference type="EMBL" id="CBI12948.1"/>
    </source>
</evidence>
<sequence>MAKVIAGFRDKETQIVYVIGDDYEGDRVAELTKAGFLKKEATKKATK</sequence>
<reference evidence="1 2" key="1">
    <citation type="journal article" date="2010" name="J. Bacteriol.">
        <title>Genome sequence of Streptococcus gallolyticus: insights into its adaptation to the bovine rumen and its ability to cause endocarditis.</title>
        <authorList>
            <person name="Rusniok C."/>
            <person name="Couve E."/>
            <person name="Da Cunha V."/>
            <person name="El Gana R."/>
            <person name="Zidane N."/>
            <person name="Bouchier C."/>
            <person name="Poyart C."/>
            <person name="Leclercq R."/>
            <person name="Trieu-Cuot P."/>
            <person name="Glaser P."/>
        </authorList>
    </citation>
    <scope>NUCLEOTIDE SEQUENCE [LARGE SCALE GENOMIC DNA]</scope>
    <source>
        <strain evidence="1 2">UCN34</strain>
    </source>
</reference>
<evidence type="ECO:0000313" key="2">
    <source>
        <dbReference type="Proteomes" id="UP000001517"/>
    </source>
</evidence>
<dbReference type="RefSeq" id="WP_012961503.1">
    <property type="nucleotide sequence ID" value="NC_013798.1"/>
</dbReference>
<dbReference type="KEGG" id="sga:GALLO_0456"/>
<organism evidence="1 2">
    <name type="scientific">Streptococcus gallolyticus (strain UCN34)</name>
    <dbReference type="NCBI Taxonomy" id="637909"/>
    <lineage>
        <taxon>Bacteria</taxon>
        <taxon>Bacillati</taxon>
        <taxon>Bacillota</taxon>
        <taxon>Bacilli</taxon>
        <taxon>Lactobacillales</taxon>
        <taxon>Streptococcaceae</taxon>
        <taxon>Streptococcus</taxon>
    </lineage>
</organism>
<name>A0AA36NNY4_STRG3</name>
<proteinExistence type="predicted"/>
<dbReference type="Proteomes" id="UP000001517">
    <property type="component" value="Chromosome"/>
</dbReference>
<gene>
    <name evidence="1" type="ordered locus">GALLO_0456</name>
</gene>
<dbReference type="EMBL" id="FN597254">
    <property type="protein sequence ID" value="CBI12948.1"/>
    <property type="molecule type" value="Genomic_DNA"/>
</dbReference>